<evidence type="ECO:0000313" key="4">
    <source>
        <dbReference type="Proteomes" id="UP001165378"/>
    </source>
</evidence>
<organism evidence="3 4">
    <name type="scientific">Yinghuangia soli</name>
    <dbReference type="NCBI Taxonomy" id="2908204"/>
    <lineage>
        <taxon>Bacteria</taxon>
        <taxon>Bacillati</taxon>
        <taxon>Actinomycetota</taxon>
        <taxon>Actinomycetes</taxon>
        <taxon>Kitasatosporales</taxon>
        <taxon>Streptomycetaceae</taxon>
        <taxon>Yinghuangia</taxon>
    </lineage>
</organism>
<dbReference type="AlphaFoldDB" id="A0AA41Q6T0"/>
<dbReference type="PROSITE" id="PS50234">
    <property type="entry name" value="VWFA"/>
    <property type="match status" value="1"/>
</dbReference>
<dbReference type="InterPro" id="IPR036465">
    <property type="entry name" value="vWFA_dom_sf"/>
</dbReference>
<dbReference type="Proteomes" id="UP001165378">
    <property type="component" value="Unassembled WGS sequence"/>
</dbReference>
<feature type="domain" description="VWFA" evidence="2">
    <location>
        <begin position="39"/>
        <end position="253"/>
    </location>
</feature>
<feature type="region of interest" description="Disordered" evidence="1">
    <location>
        <begin position="1"/>
        <end position="21"/>
    </location>
</feature>
<dbReference type="RefSeq" id="WP_235057412.1">
    <property type="nucleotide sequence ID" value="NZ_JAKFHA010000036.1"/>
</dbReference>
<dbReference type="SUPFAM" id="SSF53300">
    <property type="entry name" value="vWA-like"/>
    <property type="match status" value="1"/>
</dbReference>
<comment type="caution">
    <text evidence="3">The sequence shown here is derived from an EMBL/GenBank/DDBJ whole genome shotgun (WGS) entry which is preliminary data.</text>
</comment>
<proteinExistence type="predicted"/>
<dbReference type="EMBL" id="JAKFHA010000036">
    <property type="protein sequence ID" value="MCF2532638.1"/>
    <property type="molecule type" value="Genomic_DNA"/>
</dbReference>
<sequence>MAGSWWDRDRSQDHTAPNPNVRHDAYADIDFENNAQRLPLVLCLDTSSSMAGLPISTLNDAMRMWAQELHDDVSLSASVEVAVITFGGIGVRAWRGPQMLAPGQPGTPFVPAHAFHAPQFEAAGVTLLTEALDMAMQIVAERKQELRAAGLQYYRPQICLMTDGLPTDTEGQLSDSWHRLGPVLAAEQEKRHFRLYAIGVGGISQQGLDVLRALAPAFHAHLHGFPFKQLLAMMSASANAEQKGAGDEVFEKIFHQFRTQRSAWES</sequence>
<dbReference type="InterPro" id="IPR002035">
    <property type="entry name" value="VWF_A"/>
</dbReference>
<dbReference type="SMART" id="SM00327">
    <property type="entry name" value="VWA"/>
    <property type="match status" value="1"/>
</dbReference>
<evidence type="ECO:0000256" key="1">
    <source>
        <dbReference type="SAM" id="MobiDB-lite"/>
    </source>
</evidence>
<protein>
    <recommendedName>
        <fullName evidence="2">VWFA domain-containing protein</fullName>
    </recommendedName>
</protein>
<feature type="compositionally biased region" description="Basic and acidic residues" evidence="1">
    <location>
        <begin position="1"/>
        <end position="13"/>
    </location>
</feature>
<gene>
    <name evidence="3" type="ORF">LZ495_36270</name>
</gene>
<accession>A0AA41Q6T0</accession>
<name>A0AA41Q6T0_9ACTN</name>
<evidence type="ECO:0000313" key="3">
    <source>
        <dbReference type="EMBL" id="MCF2532638.1"/>
    </source>
</evidence>
<evidence type="ECO:0000259" key="2">
    <source>
        <dbReference type="PROSITE" id="PS50234"/>
    </source>
</evidence>
<dbReference type="Gene3D" id="3.40.50.410">
    <property type="entry name" value="von Willebrand factor, type A domain"/>
    <property type="match status" value="1"/>
</dbReference>
<reference evidence="3" key="1">
    <citation type="submission" date="2022-01" db="EMBL/GenBank/DDBJ databases">
        <title>Genome-Based Taxonomic Classification of the Phylum Actinobacteria.</title>
        <authorList>
            <person name="Gao Y."/>
        </authorList>
    </citation>
    <scope>NUCLEOTIDE SEQUENCE</scope>
    <source>
        <strain evidence="3">KLBMP 8922</strain>
    </source>
</reference>
<keyword evidence="4" id="KW-1185">Reference proteome</keyword>